<organism evidence="1 2">
    <name type="scientific">Candidatus Limivivens merdigallinarum</name>
    <dbReference type="NCBI Taxonomy" id="2840859"/>
    <lineage>
        <taxon>Bacteria</taxon>
        <taxon>Bacillati</taxon>
        <taxon>Bacillota</taxon>
        <taxon>Clostridia</taxon>
        <taxon>Lachnospirales</taxon>
        <taxon>Lachnospiraceae</taxon>
        <taxon>Lachnospiraceae incertae sedis</taxon>
        <taxon>Candidatus Limivivens</taxon>
    </lineage>
</organism>
<evidence type="ECO:0000313" key="2">
    <source>
        <dbReference type="Proteomes" id="UP000886886"/>
    </source>
</evidence>
<reference evidence="1" key="1">
    <citation type="submission" date="2020-10" db="EMBL/GenBank/DDBJ databases">
        <authorList>
            <person name="Gilroy R."/>
        </authorList>
    </citation>
    <scope>NUCLEOTIDE SEQUENCE</scope>
    <source>
        <strain evidence="1">ChiSjej3B21-11622</strain>
    </source>
</reference>
<dbReference type="AlphaFoldDB" id="A0A9D0ZZ23"/>
<proteinExistence type="predicted"/>
<protein>
    <submittedName>
        <fullName evidence="1">Uncharacterized protein</fullName>
    </submittedName>
</protein>
<dbReference type="EMBL" id="DVFT01000191">
    <property type="protein sequence ID" value="HIQ97440.1"/>
    <property type="molecule type" value="Genomic_DNA"/>
</dbReference>
<sequence>MTEITACSRTTALKMMGSDVKVCVYSCDKQEIRGKIYHCSLKEPMDFRGISDMILKVDKIYDDIGFPLATPARRSINPGESTVQPLRYYHDFKDFASMEGEKFAFFLKVRYRQNVSWQGSIHFSGDVSSYQFRSVLELMGYIMEKIEDYRT</sequence>
<comment type="caution">
    <text evidence="1">The sequence shown here is derived from an EMBL/GenBank/DDBJ whole genome shotgun (WGS) entry which is preliminary data.</text>
</comment>
<name>A0A9D0ZZ23_9FIRM</name>
<accession>A0A9D0ZZ23</accession>
<gene>
    <name evidence="1" type="ORF">IAB26_12880</name>
</gene>
<reference evidence="1" key="2">
    <citation type="journal article" date="2021" name="PeerJ">
        <title>Extensive microbial diversity within the chicken gut microbiome revealed by metagenomics and culture.</title>
        <authorList>
            <person name="Gilroy R."/>
            <person name="Ravi A."/>
            <person name="Getino M."/>
            <person name="Pursley I."/>
            <person name="Horton D.L."/>
            <person name="Alikhan N.F."/>
            <person name="Baker D."/>
            <person name="Gharbi K."/>
            <person name="Hall N."/>
            <person name="Watson M."/>
            <person name="Adriaenssens E.M."/>
            <person name="Foster-Nyarko E."/>
            <person name="Jarju S."/>
            <person name="Secka A."/>
            <person name="Antonio M."/>
            <person name="Oren A."/>
            <person name="Chaudhuri R.R."/>
            <person name="La Ragione R."/>
            <person name="Hildebrand F."/>
            <person name="Pallen M.J."/>
        </authorList>
    </citation>
    <scope>NUCLEOTIDE SEQUENCE</scope>
    <source>
        <strain evidence="1">ChiSjej3B21-11622</strain>
    </source>
</reference>
<dbReference type="Proteomes" id="UP000886886">
    <property type="component" value="Unassembled WGS sequence"/>
</dbReference>
<evidence type="ECO:0000313" key="1">
    <source>
        <dbReference type="EMBL" id="HIQ97440.1"/>
    </source>
</evidence>